<protein>
    <submittedName>
        <fullName evidence="1">Unannotated protein</fullName>
    </submittedName>
</protein>
<name>A0A6J7I8J6_9ZZZZ</name>
<evidence type="ECO:0000313" key="1">
    <source>
        <dbReference type="EMBL" id="CAB4926797.1"/>
    </source>
</evidence>
<proteinExistence type="predicted"/>
<reference evidence="1" key="1">
    <citation type="submission" date="2020-05" db="EMBL/GenBank/DDBJ databases">
        <authorList>
            <person name="Chiriac C."/>
            <person name="Salcher M."/>
            <person name="Ghai R."/>
            <person name="Kavagutti S V."/>
        </authorList>
    </citation>
    <scope>NUCLEOTIDE SEQUENCE</scope>
</reference>
<dbReference type="AlphaFoldDB" id="A0A6J7I8J6"/>
<gene>
    <name evidence="1" type="ORF">UFOPK3609_01715</name>
</gene>
<accession>A0A6J7I8J6</accession>
<organism evidence="1">
    <name type="scientific">freshwater metagenome</name>
    <dbReference type="NCBI Taxonomy" id="449393"/>
    <lineage>
        <taxon>unclassified sequences</taxon>
        <taxon>metagenomes</taxon>
        <taxon>ecological metagenomes</taxon>
    </lineage>
</organism>
<dbReference type="EMBL" id="CAFBMQ010000309">
    <property type="protein sequence ID" value="CAB4926797.1"/>
    <property type="molecule type" value="Genomic_DNA"/>
</dbReference>
<sequence>MPAELRPAVYALAELVEAGRSPGDAVLDTARASGPEAALLAAVHAEEPA</sequence>